<evidence type="ECO:0000256" key="1">
    <source>
        <dbReference type="SAM" id="MobiDB-lite"/>
    </source>
</evidence>
<dbReference type="AlphaFoldDB" id="A0AAI9YU10"/>
<sequence length="275" mass="29823">MGVIVAHFFFPPSPGQTPRCTADTPTPPFYTTHDQDTGNFLRTPTENRLSLLLHLASAPRDGSAGRGCTETAATGRLCRANPRLFQSHLPHGQASRQKKKTRTLSVRNPPSSSLCQQQARPQPNYGVHTQCLPSDPFYARYSLTSSPGPCVAFDCLGAMPPGSVWRRRVDELPQASPCHFLCLSASASATGSIGSRGGQRSLPQRRPKPFGIQGSALCPIPEPRSHVACSFAAYGLPSVFRRWGGASLGMGNLHLRTVSSVGKRSIERLFQRVFQ</sequence>
<evidence type="ECO:0000313" key="3">
    <source>
        <dbReference type="Proteomes" id="UP001240678"/>
    </source>
</evidence>
<proteinExistence type="predicted"/>
<feature type="compositionally biased region" description="Polar residues" evidence="1">
    <location>
        <begin position="103"/>
        <end position="120"/>
    </location>
</feature>
<protein>
    <submittedName>
        <fullName evidence="2">Uncharacterized protein</fullName>
    </submittedName>
</protein>
<evidence type="ECO:0000313" key="2">
    <source>
        <dbReference type="EMBL" id="KAK1524090.1"/>
    </source>
</evidence>
<dbReference type="Proteomes" id="UP001240678">
    <property type="component" value="Unassembled WGS sequence"/>
</dbReference>
<keyword evidence="3" id="KW-1185">Reference proteome</keyword>
<comment type="caution">
    <text evidence="2">The sequence shown here is derived from an EMBL/GenBank/DDBJ whole genome shotgun (WGS) entry which is preliminary data.</text>
</comment>
<dbReference type="GeneID" id="85340884"/>
<organism evidence="2 3">
    <name type="scientific">Colletotrichum costaricense</name>
    <dbReference type="NCBI Taxonomy" id="1209916"/>
    <lineage>
        <taxon>Eukaryota</taxon>
        <taxon>Fungi</taxon>
        <taxon>Dikarya</taxon>
        <taxon>Ascomycota</taxon>
        <taxon>Pezizomycotina</taxon>
        <taxon>Sordariomycetes</taxon>
        <taxon>Hypocreomycetidae</taxon>
        <taxon>Glomerellales</taxon>
        <taxon>Glomerellaceae</taxon>
        <taxon>Colletotrichum</taxon>
        <taxon>Colletotrichum acutatum species complex</taxon>
    </lineage>
</organism>
<reference evidence="2 3" key="1">
    <citation type="submission" date="2016-10" db="EMBL/GenBank/DDBJ databases">
        <title>The genome sequence of Colletotrichum fioriniae PJ7.</title>
        <authorList>
            <person name="Baroncelli R."/>
        </authorList>
    </citation>
    <scope>NUCLEOTIDE SEQUENCE [LARGE SCALE GENOMIC DNA]</scope>
    <source>
        <strain evidence="2 3">IMI 309622</strain>
    </source>
</reference>
<feature type="region of interest" description="Disordered" evidence="1">
    <location>
        <begin position="86"/>
        <end position="120"/>
    </location>
</feature>
<name>A0AAI9YU10_9PEZI</name>
<accession>A0AAI9YU10</accession>
<dbReference type="RefSeq" id="XP_060312037.1">
    <property type="nucleotide sequence ID" value="XM_060457337.1"/>
</dbReference>
<dbReference type="EMBL" id="MOOE01000009">
    <property type="protein sequence ID" value="KAK1524090.1"/>
    <property type="molecule type" value="Genomic_DNA"/>
</dbReference>
<gene>
    <name evidence="2" type="ORF">CCOS01_09177</name>
</gene>